<dbReference type="OrthoDB" id="9786064at2"/>
<feature type="transmembrane region" description="Helical" evidence="1">
    <location>
        <begin position="40"/>
        <end position="60"/>
    </location>
</feature>
<feature type="transmembrane region" description="Helical" evidence="1">
    <location>
        <begin position="155"/>
        <end position="174"/>
    </location>
</feature>
<reference evidence="3" key="1">
    <citation type="submission" date="2016-11" db="EMBL/GenBank/DDBJ databases">
        <authorList>
            <person name="Varghese N."/>
            <person name="Submissions S."/>
        </authorList>
    </citation>
    <scope>NUCLEOTIDE SEQUENCE [LARGE SCALE GENOMIC DNA]</scope>
    <source>
        <strain evidence="3">DSM 19858</strain>
    </source>
</reference>
<evidence type="ECO:0000313" key="2">
    <source>
        <dbReference type="EMBL" id="SHJ57901.1"/>
    </source>
</evidence>
<protein>
    <recommendedName>
        <fullName evidence="4">PAP2 superfamily protein</fullName>
    </recommendedName>
</protein>
<evidence type="ECO:0008006" key="4">
    <source>
        <dbReference type="Google" id="ProtNLM"/>
    </source>
</evidence>
<feature type="transmembrane region" description="Helical" evidence="1">
    <location>
        <begin position="81"/>
        <end position="100"/>
    </location>
</feature>
<dbReference type="Proteomes" id="UP000184543">
    <property type="component" value="Unassembled WGS sequence"/>
</dbReference>
<name>A0A1M6KG41_9FLAO</name>
<feature type="transmembrane region" description="Helical" evidence="1">
    <location>
        <begin position="181"/>
        <end position="200"/>
    </location>
</feature>
<evidence type="ECO:0000256" key="1">
    <source>
        <dbReference type="SAM" id="Phobius"/>
    </source>
</evidence>
<keyword evidence="3" id="KW-1185">Reference proteome</keyword>
<dbReference type="RefSeq" id="WP_072994595.1">
    <property type="nucleotide sequence ID" value="NZ_FQYU01000006.1"/>
</dbReference>
<accession>A0A1M6KG41</accession>
<dbReference type="EMBL" id="FQYU01000006">
    <property type="protein sequence ID" value="SHJ57901.1"/>
    <property type="molecule type" value="Genomic_DNA"/>
</dbReference>
<sequence length="201" mass="22831">MRFFLKLISYIFHPLFIPMAGTAAYFITTPKYSSSDIQNVILLPTFILTVIIPIITYLILKNLGVVHSVFMPTAKERKYPLYINILLLLLVIYKVLPNYYVAELHFYFLGIITASMTTLMLILIKVKASMHLMGMGSLLMFLIGLSIHFEINITLAISLVTFATGLVTTSRLYLKAHSKPELLIGFLIGLLSQLLMIRLWL</sequence>
<gene>
    <name evidence="2" type="ORF">SAMN04488513_10651</name>
</gene>
<feature type="transmembrane region" description="Helical" evidence="1">
    <location>
        <begin position="106"/>
        <end position="124"/>
    </location>
</feature>
<feature type="transmembrane region" description="Helical" evidence="1">
    <location>
        <begin position="7"/>
        <end position="28"/>
    </location>
</feature>
<keyword evidence="1" id="KW-1133">Transmembrane helix</keyword>
<organism evidence="2 3">
    <name type="scientific">Pseudozobellia thermophila</name>
    <dbReference type="NCBI Taxonomy" id="192903"/>
    <lineage>
        <taxon>Bacteria</taxon>
        <taxon>Pseudomonadati</taxon>
        <taxon>Bacteroidota</taxon>
        <taxon>Flavobacteriia</taxon>
        <taxon>Flavobacteriales</taxon>
        <taxon>Flavobacteriaceae</taxon>
        <taxon>Pseudozobellia</taxon>
    </lineage>
</organism>
<dbReference type="AlphaFoldDB" id="A0A1M6KG41"/>
<proteinExistence type="predicted"/>
<dbReference type="STRING" id="192903.SAMN04488513_10651"/>
<evidence type="ECO:0000313" key="3">
    <source>
        <dbReference type="Proteomes" id="UP000184543"/>
    </source>
</evidence>
<keyword evidence="1" id="KW-0472">Membrane</keyword>
<keyword evidence="1" id="KW-0812">Transmembrane</keyword>